<evidence type="ECO:0000256" key="4">
    <source>
        <dbReference type="ARBA" id="ARBA00022692"/>
    </source>
</evidence>
<dbReference type="Pfam" id="PF02466">
    <property type="entry name" value="Tim17"/>
    <property type="match status" value="1"/>
</dbReference>
<keyword evidence="7" id="KW-1133">Transmembrane helix</keyword>
<comment type="similarity">
    <text evidence="2">Belongs to the Tim17/Tim22/Tim23 family.</text>
</comment>
<dbReference type="InParanoid" id="A0A2G5EJV4"/>
<evidence type="ECO:0000313" key="11">
    <source>
        <dbReference type="EMBL" id="PIA55877.1"/>
    </source>
</evidence>
<accession>A0A2G5EJV4</accession>
<dbReference type="PANTHER" id="PTHR10485:SF0">
    <property type="entry name" value="AT05822P-RELATED"/>
    <property type="match status" value="1"/>
</dbReference>
<dbReference type="GO" id="GO:0005744">
    <property type="term" value="C:TIM23 mitochondrial import inner membrane translocase complex"/>
    <property type="evidence" value="ECO:0007669"/>
    <property type="project" value="TreeGrafter"/>
</dbReference>
<dbReference type="EMBL" id="KZ305024">
    <property type="protein sequence ID" value="PIA55877.1"/>
    <property type="molecule type" value="Genomic_DNA"/>
</dbReference>
<dbReference type="GO" id="GO:0030150">
    <property type="term" value="P:protein import into mitochondrial matrix"/>
    <property type="evidence" value="ECO:0007669"/>
    <property type="project" value="TreeGrafter"/>
</dbReference>
<sequence length="231" mass="24895">MAATDQDKFRSPCPDRITDDLGGAFALGIGGGSIVHYIQGARRSEKGRRIIGGLQNARMYTPKTGGGFAVWGGVFSTCDCTMVYLRQKEDPLNSVISGALTGGLLQMRQGFLASGRSALLGGCILAMFEGVQLMVNRFEGQLKDKFQKQQADRQRAEQETLAFAGGGGNQLDKNLDVFLTPSPSIIEQTNSKVEGFSSRFGGLFGGRNQADKPGIEEIFDIPAPPMPNFDY</sequence>
<evidence type="ECO:0000256" key="9">
    <source>
        <dbReference type="ARBA" id="ARBA00023128"/>
    </source>
</evidence>
<evidence type="ECO:0000256" key="2">
    <source>
        <dbReference type="ARBA" id="ARBA00008444"/>
    </source>
</evidence>
<dbReference type="OrthoDB" id="2261329at2759"/>
<proteinExistence type="inferred from homology"/>
<gene>
    <name evidence="11" type="ORF">AQUCO_00700300v1</name>
</gene>
<dbReference type="Proteomes" id="UP000230069">
    <property type="component" value="Unassembled WGS sequence"/>
</dbReference>
<evidence type="ECO:0000256" key="10">
    <source>
        <dbReference type="ARBA" id="ARBA00023136"/>
    </source>
</evidence>
<evidence type="ECO:0000256" key="6">
    <source>
        <dbReference type="ARBA" id="ARBA00022927"/>
    </source>
</evidence>
<dbReference type="STRING" id="218851.A0A2G5EJV4"/>
<organism evidence="11 12">
    <name type="scientific">Aquilegia coerulea</name>
    <name type="common">Rocky mountain columbine</name>
    <dbReference type="NCBI Taxonomy" id="218851"/>
    <lineage>
        <taxon>Eukaryota</taxon>
        <taxon>Viridiplantae</taxon>
        <taxon>Streptophyta</taxon>
        <taxon>Embryophyta</taxon>
        <taxon>Tracheophyta</taxon>
        <taxon>Spermatophyta</taxon>
        <taxon>Magnoliopsida</taxon>
        <taxon>Ranunculales</taxon>
        <taxon>Ranunculaceae</taxon>
        <taxon>Thalictroideae</taxon>
        <taxon>Aquilegia</taxon>
    </lineage>
</organism>
<keyword evidence="4" id="KW-0812">Transmembrane</keyword>
<dbReference type="PANTHER" id="PTHR10485">
    <property type="entry name" value="MITOCHONDRIAL IMPORT INNER MEMBRANE TRANSLOCASE SUBUNIT TIM-17"/>
    <property type="match status" value="1"/>
</dbReference>
<keyword evidence="3" id="KW-0813">Transport</keyword>
<keyword evidence="12" id="KW-1185">Reference proteome</keyword>
<evidence type="ECO:0000256" key="5">
    <source>
        <dbReference type="ARBA" id="ARBA00022792"/>
    </source>
</evidence>
<keyword evidence="6" id="KW-0653">Protein transport</keyword>
<keyword evidence="9" id="KW-0496">Mitochondrion</keyword>
<dbReference type="GO" id="GO:0008320">
    <property type="term" value="F:protein transmembrane transporter activity"/>
    <property type="evidence" value="ECO:0007669"/>
    <property type="project" value="TreeGrafter"/>
</dbReference>
<comment type="subcellular location">
    <subcellularLocation>
        <location evidence="1">Mitochondrion inner membrane</location>
        <topology evidence="1">Multi-pass membrane protein</topology>
    </subcellularLocation>
</comment>
<name>A0A2G5EJV4_AQUCA</name>
<protein>
    <submittedName>
        <fullName evidence="11">Uncharacterized protein</fullName>
    </submittedName>
</protein>
<dbReference type="AlphaFoldDB" id="A0A2G5EJV4"/>
<evidence type="ECO:0000313" key="12">
    <source>
        <dbReference type="Proteomes" id="UP000230069"/>
    </source>
</evidence>
<keyword evidence="10" id="KW-0472">Membrane</keyword>
<reference evidence="11 12" key="1">
    <citation type="submission" date="2017-09" db="EMBL/GenBank/DDBJ databases">
        <title>WGS assembly of Aquilegia coerulea Goldsmith.</title>
        <authorList>
            <person name="Hodges S."/>
            <person name="Kramer E."/>
            <person name="Nordborg M."/>
            <person name="Tomkins J."/>
            <person name="Borevitz J."/>
            <person name="Derieg N."/>
            <person name="Yan J."/>
            <person name="Mihaltcheva S."/>
            <person name="Hayes R.D."/>
            <person name="Rokhsar D."/>
        </authorList>
    </citation>
    <scope>NUCLEOTIDE SEQUENCE [LARGE SCALE GENOMIC DNA]</scope>
    <source>
        <strain evidence="12">cv. Goldsmith</strain>
    </source>
</reference>
<keyword evidence="5" id="KW-0999">Mitochondrion inner membrane</keyword>
<evidence type="ECO:0000256" key="3">
    <source>
        <dbReference type="ARBA" id="ARBA00022448"/>
    </source>
</evidence>
<evidence type="ECO:0000256" key="7">
    <source>
        <dbReference type="ARBA" id="ARBA00022989"/>
    </source>
</evidence>
<evidence type="ECO:0000256" key="8">
    <source>
        <dbReference type="ARBA" id="ARBA00023010"/>
    </source>
</evidence>
<evidence type="ECO:0000256" key="1">
    <source>
        <dbReference type="ARBA" id="ARBA00004448"/>
    </source>
</evidence>
<keyword evidence="8" id="KW-0811">Translocation</keyword>